<dbReference type="PRINTS" id="PR00039">
    <property type="entry name" value="HTHLYSR"/>
</dbReference>
<gene>
    <name evidence="6" type="ordered locus">Pedsa_2157</name>
</gene>
<dbReference type="InterPro" id="IPR036390">
    <property type="entry name" value="WH_DNA-bd_sf"/>
</dbReference>
<dbReference type="GO" id="GO:0003677">
    <property type="term" value="F:DNA binding"/>
    <property type="evidence" value="ECO:0007669"/>
    <property type="project" value="UniProtKB-KW"/>
</dbReference>
<dbReference type="HOGENOM" id="CLU_039613_6_4_10"/>
<protein>
    <submittedName>
        <fullName evidence="6">Transcriptional regulator, LysR family</fullName>
    </submittedName>
</protein>
<feature type="domain" description="HTH lysR-type" evidence="5">
    <location>
        <begin position="1"/>
        <end position="58"/>
    </location>
</feature>
<dbReference type="GO" id="GO:0003700">
    <property type="term" value="F:DNA-binding transcription factor activity"/>
    <property type="evidence" value="ECO:0007669"/>
    <property type="project" value="InterPro"/>
</dbReference>
<evidence type="ECO:0000256" key="1">
    <source>
        <dbReference type="ARBA" id="ARBA00009437"/>
    </source>
</evidence>
<dbReference type="Pfam" id="PF00126">
    <property type="entry name" value="HTH_1"/>
    <property type="match status" value="1"/>
</dbReference>
<keyword evidence="3" id="KW-0238">DNA-binding</keyword>
<dbReference type="eggNOG" id="COG0583">
    <property type="taxonomic scope" value="Bacteria"/>
</dbReference>
<evidence type="ECO:0000256" key="3">
    <source>
        <dbReference type="ARBA" id="ARBA00023125"/>
    </source>
</evidence>
<organism evidence="6 7">
    <name type="scientific">Pseudopedobacter saltans (strain ATCC 51119 / DSM 12145 / JCM 21818 / CCUG 39354 / LMG 10337 / NBRC 100064 / NCIMB 13643)</name>
    <name type="common">Pedobacter saltans</name>
    <dbReference type="NCBI Taxonomy" id="762903"/>
    <lineage>
        <taxon>Bacteria</taxon>
        <taxon>Pseudomonadati</taxon>
        <taxon>Bacteroidota</taxon>
        <taxon>Sphingobacteriia</taxon>
        <taxon>Sphingobacteriales</taxon>
        <taxon>Sphingobacteriaceae</taxon>
        <taxon>Pseudopedobacter</taxon>
    </lineage>
</organism>
<dbReference type="PROSITE" id="PS50931">
    <property type="entry name" value="HTH_LYSR"/>
    <property type="match status" value="1"/>
</dbReference>
<dbReference type="SUPFAM" id="SSF53850">
    <property type="entry name" value="Periplasmic binding protein-like II"/>
    <property type="match status" value="1"/>
</dbReference>
<evidence type="ECO:0000256" key="2">
    <source>
        <dbReference type="ARBA" id="ARBA00023015"/>
    </source>
</evidence>
<dbReference type="PANTHER" id="PTHR30346">
    <property type="entry name" value="TRANSCRIPTIONAL DUAL REGULATOR HCAR-RELATED"/>
    <property type="match status" value="1"/>
</dbReference>
<name>F0SB74_PSESL</name>
<dbReference type="InterPro" id="IPR005119">
    <property type="entry name" value="LysR_subst-bd"/>
</dbReference>
<dbReference type="CDD" id="cd08414">
    <property type="entry name" value="PBP2_LTTR_aromatics_like"/>
    <property type="match status" value="1"/>
</dbReference>
<dbReference type="Proteomes" id="UP000000310">
    <property type="component" value="Chromosome"/>
</dbReference>
<dbReference type="AlphaFoldDB" id="F0SB74"/>
<proteinExistence type="inferred from homology"/>
<dbReference type="PANTHER" id="PTHR30346:SF17">
    <property type="entry name" value="LYSR FAMILY TRANSCRIPTIONAL REGULATOR"/>
    <property type="match status" value="1"/>
</dbReference>
<dbReference type="STRING" id="762903.Pedsa_2157"/>
<dbReference type="Pfam" id="PF03466">
    <property type="entry name" value="LysR_substrate"/>
    <property type="match status" value="1"/>
</dbReference>
<evidence type="ECO:0000313" key="7">
    <source>
        <dbReference type="Proteomes" id="UP000000310"/>
    </source>
</evidence>
<dbReference type="InterPro" id="IPR036388">
    <property type="entry name" value="WH-like_DNA-bd_sf"/>
</dbReference>
<dbReference type="Gene3D" id="3.40.190.10">
    <property type="entry name" value="Periplasmic binding protein-like II"/>
    <property type="match status" value="2"/>
</dbReference>
<sequence length="296" mass="33968">MELRHLLYFKTVAEELHFRKAAAKLFVSQPPLSRQIKELEDELGVVLFTRNNKKVELTDAGAYFKKEIDKLFNNLSESKAVVRQIHDSVSGELRIGYISSTFHENLVAVLKEMLVVFPFVKTKLYEIPSVKQIVALEEGKLDIGILRTPINSGVLSLKHLFTDPFVLVTKEKISCANEADLFKYLHDKSFVFFNHGYAPHFHEKLMDLCQRIGFYPDVAHQVNNIHSILQLVDKGLGVSILPLSSTLQYRYLDLCFTSLNMDFIFTEVALAHQRINQHPAIEWFINKYADSLRIIG</sequence>
<evidence type="ECO:0000256" key="4">
    <source>
        <dbReference type="ARBA" id="ARBA00023163"/>
    </source>
</evidence>
<keyword evidence="2" id="KW-0805">Transcription regulation</keyword>
<evidence type="ECO:0000313" key="6">
    <source>
        <dbReference type="EMBL" id="ADY52709.1"/>
    </source>
</evidence>
<reference evidence="6 7" key="1">
    <citation type="journal article" date="2011" name="Stand. Genomic Sci.">
        <title>Complete genome sequence of the gliding, heparinolytic Pedobacter saltans type strain (113).</title>
        <authorList>
            <person name="Liolios K."/>
            <person name="Sikorski J."/>
            <person name="Lu M."/>
            <person name="Nolan M."/>
            <person name="Lapidus A."/>
            <person name="Lucas S."/>
            <person name="Hammon N."/>
            <person name="Deshpande S."/>
            <person name="Cheng J.F."/>
            <person name="Tapia R."/>
            <person name="Han C."/>
            <person name="Goodwin L."/>
            <person name="Pitluck S."/>
            <person name="Huntemann M."/>
            <person name="Ivanova N."/>
            <person name="Pagani I."/>
            <person name="Mavromatis K."/>
            <person name="Ovchinikova G."/>
            <person name="Pati A."/>
            <person name="Chen A."/>
            <person name="Palaniappan K."/>
            <person name="Land M."/>
            <person name="Hauser L."/>
            <person name="Brambilla E.M."/>
            <person name="Kotsyurbenko O."/>
            <person name="Rohde M."/>
            <person name="Tindall B.J."/>
            <person name="Abt B."/>
            <person name="Goker M."/>
            <person name="Detter J.C."/>
            <person name="Woyke T."/>
            <person name="Bristow J."/>
            <person name="Eisen J.A."/>
            <person name="Markowitz V."/>
            <person name="Hugenholtz P."/>
            <person name="Klenk H.P."/>
            <person name="Kyrpides N.C."/>
        </authorList>
    </citation>
    <scope>NUCLEOTIDE SEQUENCE [LARGE SCALE GENOMIC DNA]</scope>
    <source>
        <strain evidence="7">ATCC 51119 / DSM 12145 / JCM 21818 / LMG 10337 / NBRC 100064 / NCIMB 13643</strain>
    </source>
</reference>
<dbReference type="Gene3D" id="1.10.10.10">
    <property type="entry name" value="Winged helix-like DNA-binding domain superfamily/Winged helix DNA-binding domain"/>
    <property type="match status" value="1"/>
</dbReference>
<dbReference type="FunFam" id="1.10.10.10:FF:000001">
    <property type="entry name" value="LysR family transcriptional regulator"/>
    <property type="match status" value="1"/>
</dbReference>
<comment type="similarity">
    <text evidence="1">Belongs to the LysR transcriptional regulatory family.</text>
</comment>
<keyword evidence="7" id="KW-1185">Reference proteome</keyword>
<accession>F0SB74</accession>
<dbReference type="OrthoDB" id="9803735at2"/>
<reference evidence="7" key="2">
    <citation type="submission" date="2011-02" db="EMBL/GenBank/DDBJ databases">
        <title>The complete genome of Pedobacter saltans DSM 12145.</title>
        <authorList>
            <consortium name="US DOE Joint Genome Institute (JGI-PGF)"/>
            <person name="Lucas S."/>
            <person name="Copeland A."/>
            <person name="Lapidus A."/>
            <person name="Bruce D."/>
            <person name="Goodwin L."/>
            <person name="Pitluck S."/>
            <person name="Kyrpides N."/>
            <person name="Mavromatis K."/>
            <person name="Pagani I."/>
            <person name="Ivanova N."/>
            <person name="Ovchinnikova G."/>
            <person name="Lu M."/>
            <person name="Detter J.C."/>
            <person name="Han C."/>
            <person name="Land M."/>
            <person name="Hauser L."/>
            <person name="Markowitz V."/>
            <person name="Cheng J.-F."/>
            <person name="Hugenholtz P."/>
            <person name="Woyke T."/>
            <person name="Wu D."/>
            <person name="Tindall B."/>
            <person name="Pomrenke H.G."/>
            <person name="Brambilla E."/>
            <person name="Klenk H.-P."/>
            <person name="Eisen J.A."/>
        </authorList>
    </citation>
    <scope>NUCLEOTIDE SEQUENCE [LARGE SCALE GENOMIC DNA]</scope>
    <source>
        <strain evidence="7">ATCC 51119 / DSM 12145 / JCM 21818 / LMG 10337 / NBRC 100064 / NCIMB 13643</strain>
    </source>
</reference>
<dbReference type="InterPro" id="IPR000847">
    <property type="entry name" value="LysR_HTH_N"/>
</dbReference>
<dbReference type="KEGG" id="psn:Pedsa_2157"/>
<keyword evidence="4" id="KW-0804">Transcription</keyword>
<dbReference type="GO" id="GO:0032993">
    <property type="term" value="C:protein-DNA complex"/>
    <property type="evidence" value="ECO:0007669"/>
    <property type="project" value="TreeGrafter"/>
</dbReference>
<dbReference type="EMBL" id="CP002545">
    <property type="protein sequence ID" value="ADY52709.1"/>
    <property type="molecule type" value="Genomic_DNA"/>
</dbReference>
<evidence type="ECO:0000259" key="5">
    <source>
        <dbReference type="PROSITE" id="PS50931"/>
    </source>
</evidence>
<dbReference type="SUPFAM" id="SSF46785">
    <property type="entry name" value="Winged helix' DNA-binding domain"/>
    <property type="match status" value="1"/>
</dbReference>